<gene>
    <name evidence="1" type="ORF">BXYJ_LOCUS3276</name>
</gene>
<evidence type="ECO:0000313" key="3">
    <source>
        <dbReference type="Proteomes" id="UP000659654"/>
    </source>
</evidence>
<dbReference type="Proteomes" id="UP000659654">
    <property type="component" value="Unassembled WGS sequence"/>
</dbReference>
<reference evidence="4" key="1">
    <citation type="submission" date="2016-11" db="UniProtKB">
        <authorList>
            <consortium name="WormBaseParasite"/>
        </authorList>
    </citation>
    <scope>IDENTIFICATION</scope>
</reference>
<dbReference type="EMBL" id="CAJFDI010000002">
    <property type="protein sequence ID" value="CAD5213930.1"/>
    <property type="molecule type" value="Genomic_DNA"/>
</dbReference>
<dbReference type="Proteomes" id="UP000582659">
    <property type="component" value="Unassembled WGS sequence"/>
</dbReference>
<protein>
    <submittedName>
        <fullName evidence="1">(pine wood nematode) hypothetical protein</fullName>
    </submittedName>
</protein>
<dbReference type="WBParaSite" id="BXY_1080300.1">
    <property type="protein sequence ID" value="BXY_1080300.1"/>
    <property type="gene ID" value="BXY_1080300"/>
</dbReference>
<dbReference type="EMBL" id="CAJFCV020000002">
    <property type="protein sequence ID" value="CAG9093703.1"/>
    <property type="molecule type" value="Genomic_DNA"/>
</dbReference>
<name>A0A1I7SCQ1_BURXY</name>
<organism evidence="2 4">
    <name type="scientific">Bursaphelenchus xylophilus</name>
    <name type="common">Pinewood nematode worm</name>
    <name type="synonym">Aphelenchoides xylophilus</name>
    <dbReference type="NCBI Taxonomy" id="6326"/>
    <lineage>
        <taxon>Eukaryota</taxon>
        <taxon>Metazoa</taxon>
        <taxon>Ecdysozoa</taxon>
        <taxon>Nematoda</taxon>
        <taxon>Chromadorea</taxon>
        <taxon>Rhabditida</taxon>
        <taxon>Tylenchina</taxon>
        <taxon>Tylenchomorpha</taxon>
        <taxon>Aphelenchoidea</taxon>
        <taxon>Aphelenchoididae</taxon>
        <taxon>Bursaphelenchus</taxon>
    </lineage>
</organism>
<dbReference type="Proteomes" id="UP000095284">
    <property type="component" value="Unplaced"/>
</dbReference>
<proteinExistence type="predicted"/>
<sequence length="165" mass="18579">MAVLSMQSGSMLIDRNKDSGVISALVQRQLGSTLNRSIRGSVGKEAAGRGASDSRILALLRLPKLEILHSFFDKARRFAATFRRYFPDRLIGMPTKVGQAVGWSADARRRLGGDLSSRENIIMITMSLRRSCRRSEKQFDFAATQFIFSAVIRFSTRQSADYWLR</sequence>
<reference evidence="1" key="2">
    <citation type="submission" date="2020-09" db="EMBL/GenBank/DDBJ databases">
        <authorList>
            <person name="Kikuchi T."/>
        </authorList>
    </citation>
    <scope>NUCLEOTIDE SEQUENCE</scope>
    <source>
        <strain evidence="1">Ka4C1</strain>
    </source>
</reference>
<accession>A0A1I7SCQ1</accession>
<keyword evidence="3" id="KW-1185">Reference proteome</keyword>
<evidence type="ECO:0000313" key="2">
    <source>
        <dbReference type="Proteomes" id="UP000095284"/>
    </source>
</evidence>
<evidence type="ECO:0000313" key="4">
    <source>
        <dbReference type="WBParaSite" id="BXY_1080300.1"/>
    </source>
</evidence>
<evidence type="ECO:0000313" key="1">
    <source>
        <dbReference type="EMBL" id="CAD5213930.1"/>
    </source>
</evidence>
<dbReference type="AlphaFoldDB" id="A0A1I7SCQ1"/>